<dbReference type="GO" id="GO:0043565">
    <property type="term" value="F:sequence-specific DNA binding"/>
    <property type="evidence" value="ECO:0007669"/>
    <property type="project" value="TreeGrafter"/>
</dbReference>
<evidence type="ECO:0000256" key="3">
    <source>
        <dbReference type="ARBA" id="ARBA00023015"/>
    </source>
</evidence>
<keyword evidence="4" id="KW-0238">DNA-binding</keyword>
<gene>
    <name evidence="9" type="ORF">CBYS24578_00017661</name>
</gene>
<dbReference type="GO" id="GO:0006351">
    <property type="term" value="P:DNA-templated transcription"/>
    <property type="evidence" value="ECO:0007669"/>
    <property type="project" value="InterPro"/>
</dbReference>
<dbReference type="SMART" id="SM00906">
    <property type="entry name" value="Fungal_trans"/>
    <property type="match status" value="1"/>
</dbReference>
<organism evidence="9 10">
    <name type="scientific">Clonostachys byssicola</name>
    <dbReference type="NCBI Taxonomy" id="160290"/>
    <lineage>
        <taxon>Eukaryota</taxon>
        <taxon>Fungi</taxon>
        <taxon>Dikarya</taxon>
        <taxon>Ascomycota</taxon>
        <taxon>Pezizomycotina</taxon>
        <taxon>Sordariomycetes</taxon>
        <taxon>Hypocreomycetidae</taxon>
        <taxon>Hypocreales</taxon>
        <taxon>Bionectriaceae</taxon>
        <taxon>Clonostachys</taxon>
    </lineage>
</organism>
<dbReference type="GO" id="GO:0000981">
    <property type="term" value="F:DNA-binding transcription factor activity, RNA polymerase II-specific"/>
    <property type="evidence" value="ECO:0007669"/>
    <property type="project" value="InterPro"/>
</dbReference>
<dbReference type="InterPro" id="IPR051711">
    <property type="entry name" value="Stress_Response_Reg"/>
</dbReference>
<comment type="caution">
    <text evidence="9">The sequence shown here is derived from an EMBL/GenBank/DDBJ whole genome shotgun (WGS) entry which is preliminary data.</text>
</comment>
<dbReference type="Gene3D" id="4.10.240.10">
    <property type="entry name" value="Zn(2)-C6 fungal-type DNA-binding domain"/>
    <property type="match status" value="1"/>
</dbReference>
<dbReference type="CDD" id="cd12148">
    <property type="entry name" value="fungal_TF_MHR"/>
    <property type="match status" value="1"/>
</dbReference>
<dbReference type="AlphaFoldDB" id="A0A9N9UUP0"/>
<evidence type="ECO:0000256" key="2">
    <source>
        <dbReference type="ARBA" id="ARBA00022723"/>
    </source>
</evidence>
<dbReference type="EMBL" id="CABFNO020001555">
    <property type="protein sequence ID" value="CAH0000719.1"/>
    <property type="molecule type" value="Genomic_DNA"/>
</dbReference>
<name>A0A9N9UUP0_9HYPO</name>
<evidence type="ECO:0000313" key="9">
    <source>
        <dbReference type="EMBL" id="CAH0000719.1"/>
    </source>
</evidence>
<dbReference type="InterPro" id="IPR001138">
    <property type="entry name" value="Zn2Cys6_DnaBD"/>
</dbReference>
<dbReference type="CDD" id="cd00067">
    <property type="entry name" value="GAL4"/>
    <property type="match status" value="1"/>
</dbReference>
<dbReference type="PANTHER" id="PTHR47540:SF2">
    <property type="entry name" value="ZN(II)2CYS6 TRANSCRIPTION FACTOR (EUROFUNG)"/>
    <property type="match status" value="1"/>
</dbReference>
<evidence type="ECO:0000256" key="5">
    <source>
        <dbReference type="ARBA" id="ARBA00023163"/>
    </source>
</evidence>
<dbReference type="PROSITE" id="PS00463">
    <property type="entry name" value="ZN2_CY6_FUNGAL_1"/>
    <property type="match status" value="1"/>
</dbReference>
<dbReference type="OrthoDB" id="1747771at2759"/>
<reference evidence="9 10" key="2">
    <citation type="submission" date="2021-10" db="EMBL/GenBank/DDBJ databases">
        <authorList>
            <person name="Piombo E."/>
        </authorList>
    </citation>
    <scope>NUCLEOTIDE SEQUENCE [LARGE SCALE GENOMIC DNA]</scope>
</reference>
<evidence type="ECO:0000256" key="1">
    <source>
        <dbReference type="ARBA" id="ARBA00004123"/>
    </source>
</evidence>
<dbReference type="InterPro" id="IPR007219">
    <property type="entry name" value="XnlR_reg_dom"/>
</dbReference>
<keyword evidence="3" id="KW-0805">Transcription regulation</keyword>
<dbReference type="SUPFAM" id="SSF57701">
    <property type="entry name" value="Zn2/Cys6 DNA-binding domain"/>
    <property type="match status" value="1"/>
</dbReference>
<evidence type="ECO:0000313" key="10">
    <source>
        <dbReference type="Proteomes" id="UP000754883"/>
    </source>
</evidence>
<evidence type="ECO:0000256" key="7">
    <source>
        <dbReference type="SAM" id="MobiDB-lite"/>
    </source>
</evidence>
<proteinExistence type="predicted"/>
<dbReference type="SMART" id="SM00066">
    <property type="entry name" value="GAL4"/>
    <property type="match status" value="1"/>
</dbReference>
<dbReference type="GO" id="GO:0005634">
    <property type="term" value="C:nucleus"/>
    <property type="evidence" value="ECO:0007669"/>
    <property type="project" value="UniProtKB-SubCell"/>
</dbReference>
<keyword evidence="2" id="KW-0479">Metal-binding</keyword>
<sequence length="676" mass="75825">MAGSTPPLGLTIVPWQVDGQQARGRPKRIPDPRIRTPTGRLPKVRSACNACRDKKTRCSGHMPCIRCRKYGETCEYMPKASDPPVDVTGEVGRSSLETARGGSTEVSVRQQEEGDSPLLNEGTIEDTVQQDQFGHYHGGTSEFAYLQYTKQKLASIPSMSIYFVDSPFPKLEESDWILPPKPIADELMHSYFDFGLTTTRFVHEPSMRQIYETFYGHLDARKELGSDVIALLYMVFALGSHYSKLENLFCGYNSSVRFFEMGMKQLDKDPSRITLATLQTRLLAIHFLIHHSRLHQAWSTFGTLVRHAQALGIHRHSIGPPTDYIAHVFRKRIFWTMYINDRQLSSLFGRPCAIHDDDIDQEECEFADDDGITVSGIIHTPKDQFCAAAALIYYSRVARILGKILRELYSPAARLRPISKLYKSAMELENDLCEWKANLPPYLDFFLIPQSALSVLMRRQLATIKTMYAHTSLLLYRPFILYSLETNAIRQPSLDQWVEKCHDKSISAAKMVISECHFLLQKGMFSRIFFMNNYIQFASIGTLLLYTHFWPGKYDIREIADRALSELPIGVDGDPLGQRFLEVLHELHDLTGGATGTEAGPLPPEPDGLAHPGGVADCNAVSEFANLQVQGQLGGDNVASLDNLWADLSGPWTTLFFDSTAYDGYVGGDPGVGGMS</sequence>
<protein>
    <recommendedName>
        <fullName evidence="8">Zn(2)-C6 fungal-type domain-containing protein</fullName>
    </recommendedName>
</protein>
<comment type="subcellular location">
    <subcellularLocation>
        <location evidence="1">Nucleus</location>
    </subcellularLocation>
</comment>
<feature type="region of interest" description="Disordered" evidence="7">
    <location>
        <begin position="96"/>
        <end position="119"/>
    </location>
</feature>
<dbReference type="InterPro" id="IPR036864">
    <property type="entry name" value="Zn2-C6_fun-type_DNA-bd_sf"/>
</dbReference>
<dbReference type="Pfam" id="PF00172">
    <property type="entry name" value="Zn_clus"/>
    <property type="match status" value="1"/>
</dbReference>
<evidence type="ECO:0000259" key="8">
    <source>
        <dbReference type="PROSITE" id="PS50048"/>
    </source>
</evidence>
<reference evidence="10" key="1">
    <citation type="submission" date="2019-06" db="EMBL/GenBank/DDBJ databases">
        <authorList>
            <person name="Broberg M."/>
        </authorList>
    </citation>
    <scope>NUCLEOTIDE SEQUENCE [LARGE SCALE GENOMIC DNA]</scope>
</reference>
<evidence type="ECO:0000256" key="4">
    <source>
        <dbReference type="ARBA" id="ARBA00023125"/>
    </source>
</evidence>
<feature type="domain" description="Zn(2)-C6 fungal-type" evidence="8">
    <location>
        <begin position="47"/>
        <end position="76"/>
    </location>
</feature>
<accession>A0A9N9UUP0</accession>
<evidence type="ECO:0000256" key="6">
    <source>
        <dbReference type="ARBA" id="ARBA00023242"/>
    </source>
</evidence>
<feature type="region of interest" description="Disordered" evidence="7">
    <location>
        <begin position="19"/>
        <end position="40"/>
    </location>
</feature>
<dbReference type="PROSITE" id="PS50048">
    <property type="entry name" value="ZN2_CY6_FUNGAL_2"/>
    <property type="match status" value="1"/>
</dbReference>
<dbReference type="PANTHER" id="PTHR47540">
    <property type="entry name" value="THIAMINE REPRESSIBLE GENES REGULATORY PROTEIN THI5"/>
    <property type="match status" value="1"/>
</dbReference>
<keyword evidence="10" id="KW-1185">Reference proteome</keyword>
<keyword evidence="6" id="KW-0539">Nucleus</keyword>
<dbReference type="GO" id="GO:0045944">
    <property type="term" value="P:positive regulation of transcription by RNA polymerase II"/>
    <property type="evidence" value="ECO:0007669"/>
    <property type="project" value="TreeGrafter"/>
</dbReference>
<keyword evidence="5" id="KW-0804">Transcription</keyword>
<dbReference type="GO" id="GO:0008270">
    <property type="term" value="F:zinc ion binding"/>
    <property type="evidence" value="ECO:0007669"/>
    <property type="project" value="InterPro"/>
</dbReference>
<dbReference type="Pfam" id="PF04082">
    <property type="entry name" value="Fungal_trans"/>
    <property type="match status" value="1"/>
</dbReference>
<dbReference type="Proteomes" id="UP000754883">
    <property type="component" value="Unassembled WGS sequence"/>
</dbReference>